<comment type="caution">
    <text evidence="1">The sequence shown here is derived from an EMBL/GenBank/DDBJ whole genome shotgun (WGS) entry which is preliminary data.</text>
</comment>
<name>A0ABU0NG16_STRRH</name>
<gene>
    <name evidence="1" type="ORF">QF030_000217</name>
</gene>
<evidence type="ECO:0000313" key="2">
    <source>
        <dbReference type="Proteomes" id="UP001230654"/>
    </source>
</evidence>
<sequence>MPLPWTPAAATHDRADCPDATATYEQALQSCLLQPPWRPSARRRGASVAAAAAVAPGLVVDEAALVVAKVEVSWSLFHT</sequence>
<reference evidence="1 2" key="1">
    <citation type="submission" date="2023-07" db="EMBL/GenBank/DDBJ databases">
        <title>Comparative genomics of wheat-associated soil bacteria to identify genetic determinants of phenazine resistance.</title>
        <authorList>
            <person name="Mouncey N."/>
        </authorList>
    </citation>
    <scope>NUCLEOTIDE SEQUENCE [LARGE SCALE GENOMIC DNA]</scope>
    <source>
        <strain evidence="1 2">B2I6</strain>
    </source>
</reference>
<protein>
    <submittedName>
        <fullName evidence="1">Uncharacterized protein</fullName>
    </submittedName>
</protein>
<organism evidence="1 2">
    <name type="scientific">Streptomyces rishiriensis</name>
    <dbReference type="NCBI Taxonomy" id="68264"/>
    <lineage>
        <taxon>Bacteria</taxon>
        <taxon>Bacillati</taxon>
        <taxon>Actinomycetota</taxon>
        <taxon>Actinomycetes</taxon>
        <taxon>Kitasatosporales</taxon>
        <taxon>Streptomycetaceae</taxon>
        <taxon>Streptomyces</taxon>
    </lineage>
</organism>
<accession>A0ABU0NG16</accession>
<dbReference type="EMBL" id="JAUSWV010000001">
    <property type="protein sequence ID" value="MDQ0578039.1"/>
    <property type="molecule type" value="Genomic_DNA"/>
</dbReference>
<keyword evidence="2" id="KW-1185">Reference proteome</keyword>
<proteinExistence type="predicted"/>
<dbReference type="Proteomes" id="UP001230654">
    <property type="component" value="Unassembled WGS sequence"/>
</dbReference>
<evidence type="ECO:0000313" key="1">
    <source>
        <dbReference type="EMBL" id="MDQ0578039.1"/>
    </source>
</evidence>